<accession>A0A5N5T9P0</accession>
<gene>
    <name evidence="3" type="primary">BCL7B</name>
    <name evidence="3" type="ORF">Anas_02455</name>
</gene>
<evidence type="ECO:0000256" key="2">
    <source>
        <dbReference type="SAM" id="MobiDB-lite"/>
    </source>
</evidence>
<dbReference type="Pfam" id="PF04714">
    <property type="entry name" value="BCL_N"/>
    <property type="match status" value="1"/>
</dbReference>
<dbReference type="PANTHER" id="PTHR12767:SF9">
    <property type="entry name" value="BCL7-LIKE"/>
    <property type="match status" value="1"/>
</dbReference>
<dbReference type="Proteomes" id="UP000326759">
    <property type="component" value="Unassembled WGS sequence"/>
</dbReference>
<evidence type="ECO:0000256" key="1">
    <source>
        <dbReference type="ARBA" id="ARBA00010326"/>
    </source>
</evidence>
<evidence type="ECO:0000313" key="4">
    <source>
        <dbReference type="Proteomes" id="UP000326759"/>
    </source>
</evidence>
<evidence type="ECO:0000313" key="3">
    <source>
        <dbReference type="EMBL" id="KAB7503354.1"/>
    </source>
</evidence>
<proteinExistence type="inferred from homology"/>
<dbReference type="EMBL" id="SEYY01005301">
    <property type="protein sequence ID" value="KAB7503354.1"/>
    <property type="molecule type" value="Genomic_DNA"/>
</dbReference>
<comment type="similarity">
    <text evidence="1">Belongs to the BCL7 family.</text>
</comment>
<organism evidence="3 4">
    <name type="scientific">Armadillidium nasatum</name>
    <dbReference type="NCBI Taxonomy" id="96803"/>
    <lineage>
        <taxon>Eukaryota</taxon>
        <taxon>Metazoa</taxon>
        <taxon>Ecdysozoa</taxon>
        <taxon>Arthropoda</taxon>
        <taxon>Crustacea</taxon>
        <taxon>Multicrustacea</taxon>
        <taxon>Malacostraca</taxon>
        <taxon>Eumalacostraca</taxon>
        <taxon>Peracarida</taxon>
        <taxon>Isopoda</taxon>
        <taxon>Oniscidea</taxon>
        <taxon>Crinocheta</taxon>
        <taxon>Armadillidiidae</taxon>
        <taxon>Armadillidium</taxon>
    </lineage>
</organism>
<name>A0A5N5T9P0_9CRUS</name>
<dbReference type="InterPro" id="IPR006804">
    <property type="entry name" value="BCL7"/>
</dbReference>
<dbReference type="PANTHER" id="PTHR12767">
    <property type="entry name" value="BCL7 RELATED"/>
    <property type="match status" value="1"/>
</dbReference>
<feature type="region of interest" description="Disordered" evidence="2">
    <location>
        <begin position="1"/>
        <end position="26"/>
    </location>
</feature>
<comment type="caution">
    <text evidence="3">The sequence shown here is derived from an EMBL/GenBank/DDBJ whole genome shotgun (WGS) entry which is preliminary data.</text>
</comment>
<sequence>MMSRSLRAETRSRGKEDNKRPMQALDKVRRWEKKWITIHDTTMKIYKWVPIAQDDRKKKSSSNSNKENRLSNRESVSLQLAGEDSNTAMSTISDSQEDFSNASFLISEDSNSEPPLKKRLAE</sequence>
<keyword evidence="4" id="KW-1185">Reference proteome</keyword>
<dbReference type="OrthoDB" id="5989898at2759"/>
<protein>
    <submittedName>
        <fullName evidence="3">B-cell CLL/lymphoma 7 protein family member B</fullName>
    </submittedName>
</protein>
<dbReference type="AlphaFoldDB" id="A0A5N5T9P0"/>
<feature type="compositionally biased region" description="Polar residues" evidence="2">
    <location>
        <begin position="84"/>
        <end position="113"/>
    </location>
</feature>
<feature type="region of interest" description="Disordered" evidence="2">
    <location>
        <begin position="51"/>
        <end position="122"/>
    </location>
</feature>
<reference evidence="3 4" key="1">
    <citation type="journal article" date="2019" name="PLoS Biol.">
        <title>Sex chromosomes control vertical transmission of feminizing Wolbachia symbionts in an isopod.</title>
        <authorList>
            <person name="Becking T."/>
            <person name="Chebbi M.A."/>
            <person name="Giraud I."/>
            <person name="Moumen B."/>
            <person name="Laverre T."/>
            <person name="Caubet Y."/>
            <person name="Peccoud J."/>
            <person name="Gilbert C."/>
            <person name="Cordaux R."/>
        </authorList>
    </citation>
    <scope>NUCLEOTIDE SEQUENCE [LARGE SCALE GENOMIC DNA]</scope>
    <source>
        <strain evidence="3">ANa2</strain>
        <tissue evidence="3">Whole body excluding digestive tract and cuticle</tissue>
    </source>
</reference>